<proteinExistence type="predicted"/>
<dbReference type="EMBL" id="SPHZ02000002">
    <property type="protein sequence ID" value="KAF0930639.1"/>
    <property type="molecule type" value="Genomic_DNA"/>
</dbReference>
<gene>
    <name evidence="1" type="ORF">E2562_033829</name>
</gene>
<organism evidence="1 2">
    <name type="scientific">Oryza meyeriana var. granulata</name>
    <dbReference type="NCBI Taxonomy" id="110450"/>
    <lineage>
        <taxon>Eukaryota</taxon>
        <taxon>Viridiplantae</taxon>
        <taxon>Streptophyta</taxon>
        <taxon>Embryophyta</taxon>
        <taxon>Tracheophyta</taxon>
        <taxon>Spermatophyta</taxon>
        <taxon>Magnoliopsida</taxon>
        <taxon>Liliopsida</taxon>
        <taxon>Poales</taxon>
        <taxon>Poaceae</taxon>
        <taxon>BOP clade</taxon>
        <taxon>Oryzoideae</taxon>
        <taxon>Oryzeae</taxon>
        <taxon>Oryzinae</taxon>
        <taxon>Oryza</taxon>
        <taxon>Oryza meyeriana</taxon>
    </lineage>
</organism>
<reference evidence="1 2" key="1">
    <citation type="submission" date="2019-11" db="EMBL/GenBank/DDBJ databases">
        <title>Whole genome sequence of Oryza granulata.</title>
        <authorList>
            <person name="Li W."/>
        </authorList>
    </citation>
    <scope>NUCLEOTIDE SEQUENCE [LARGE SCALE GENOMIC DNA]</scope>
    <source>
        <strain evidence="2">cv. Menghai</strain>
        <tissue evidence="1">Leaf</tissue>
    </source>
</reference>
<dbReference type="AlphaFoldDB" id="A0A6G1F1C1"/>
<sequence length="77" mass="8491">MWLCWHRCSADTRRLTSGTGQGVNGWRVCSGCRTDTCNGAFRVTDPQLGRLLVVPLGLAITGMEKPREREDAGRPTD</sequence>
<name>A0A6G1F1C1_9ORYZ</name>
<dbReference type="Proteomes" id="UP000479710">
    <property type="component" value="Unassembled WGS sequence"/>
</dbReference>
<accession>A0A6G1F1C1</accession>
<keyword evidence="2" id="KW-1185">Reference proteome</keyword>
<comment type="caution">
    <text evidence="1">The sequence shown here is derived from an EMBL/GenBank/DDBJ whole genome shotgun (WGS) entry which is preliminary data.</text>
</comment>
<protein>
    <submittedName>
        <fullName evidence="1">Uncharacterized protein</fullName>
    </submittedName>
</protein>
<evidence type="ECO:0000313" key="1">
    <source>
        <dbReference type="EMBL" id="KAF0930639.1"/>
    </source>
</evidence>
<evidence type="ECO:0000313" key="2">
    <source>
        <dbReference type="Proteomes" id="UP000479710"/>
    </source>
</evidence>